<gene>
    <name evidence="1" type="ORF">GCM10010123_45020</name>
</gene>
<evidence type="ECO:0000313" key="2">
    <source>
        <dbReference type="Proteomes" id="UP000649739"/>
    </source>
</evidence>
<dbReference type="Proteomes" id="UP000649739">
    <property type="component" value="Unassembled WGS sequence"/>
</dbReference>
<dbReference type="InterPro" id="IPR011747">
    <property type="entry name" value="CHP02241"/>
</dbReference>
<dbReference type="Gene3D" id="4.10.410.40">
    <property type="match status" value="1"/>
</dbReference>
<dbReference type="NCBIfam" id="TIGR02241">
    <property type="entry name" value="conserved hypothetical phage tail region protein"/>
    <property type="match status" value="1"/>
</dbReference>
<dbReference type="EMBL" id="BMQB01000014">
    <property type="protein sequence ID" value="GGK10082.1"/>
    <property type="molecule type" value="Genomic_DNA"/>
</dbReference>
<proteinExistence type="predicted"/>
<organism evidence="1 2">
    <name type="scientific">Pilimelia anulata</name>
    <dbReference type="NCBI Taxonomy" id="53371"/>
    <lineage>
        <taxon>Bacteria</taxon>
        <taxon>Bacillati</taxon>
        <taxon>Actinomycetota</taxon>
        <taxon>Actinomycetes</taxon>
        <taxon>Micromonosporales</taxon>
        <taxon>Micromonosporaceae</taxon>
        <taxon>Pilimelia</taxon>
    </lineage>
</organism>
<dbReference type="RefSeq" id="WP_189172219.1">
    <property type="nucleotide sequence ID" value="NZ_BMQB01000014.1"/>
</dbReference>
<reference evidence="1" key="2">
    <citation type="submission" date="2020-09" db="EMBL/GenBank/DDBJ databases">
        <authorList>
            <person name="Sun Q."/>
            <person name="Ohkuma M."/>
        </authorList>
    </citation>
    <scope>NUCLEOTIDE SEQUENCE</scope>
    <source>
        <strain evidence="1">JCM 3090</strain>
    </source>
</reference>
<comment type="caution">
    <text evidence="1">The sequence shown here is derived from an EMBL/GenBank/DDBJ whole genome shotgun (WGS) entry which is preliminary data.</text>
</comment>
<sequence length="147" mass="16102">MAETGDTFATHRFQVELGKARVESVQEVSGLTVELDAIEVNQVTPTGEYLIRKIPGARKGGEVTITRGLDQSSAFTDWIKDTFEKGAIDTARQNISIIIVDSKNEAQRRFDLSNAWVSKWEGPNLKAGDASPATEKVTVVFEDITSS</sequence>
<evidence type="ECO:0000313" key="1">
    <source>
        <dbReference type="EMBL" id="GGK10082.1"/>
    </source>
</evidence>
<dbReference type="PANTHER" id="PTHR38009:SF1">
    <property type="entry name" value="CONSERVED HYPOTHETICAL PHAGE TAIL PROTEIN"/>
    <property type="match status" value="1"/>
</dbReference>
<dbReference type="GO" id="GO:0005198">
    <property type="term" value="F:structural molecule activity"/>
    <property type="evidence" value="ECO:0007669"/>
    <property type="project" value="InterPro"/>
</dbReference>
<accession>A0A8J3BCN7</accession>
<name>A0A8J3BCN7_9ACTN</name>
<protein>
    <submittedName>
        <fullName evidence="1">Phage tail protein</fullName>
    </submittedName>
</protein>
<dbReference type="PANTHER" id="PTHR38009">
    <property type="entry name" value="CONSERVED HYPOTHETICAL PHAGE TAIL PROTEIN"/>
    <property type="match status" value="1"/>
</dbReference>
<reference evidence="1" key="1">
    <citation type="journal article" date="2014" name="Int. J. Syst. Evol. Microbiol.">
        <title>Complete genome sequence of Corynebacterium casei LMG S-19264T (=DSM 44701T), isolated from a smear-ripened cheese.</title>
        <authorList>
            <consortium name="US DOE Joint Genome Institute (JGI-PGF)"/>
            <person name="Walter F."/>
            <person name="Albersmeier A."/>
            <person name="Kalinowski J."/>
            <person name="Ruckert C."/>
        </authorList>
    </citation>
    <scope>NUCLEOTIDE SEQUENCE</scope>
    <source>
        <strain evidence="1">JCM 3090</strain>
    </source>
</reference>
<dbReference type="AlphaFoldDB" id="A0A8J3BCN7"/>
<keyword evidence="2" id="KW-1185">Reference proteome</keyword>
<dbReference type="Pfam" id="PF06841">
    <property type="entry name" value="Phage_T4_gp19"/>
    <property type="match status" value="1"/>
</dbReference>
<dbReference type="InterPro" id="IPR010667">
    <property type="entry name" value="Phage_T4_Gp19"/>
</dbReference>